<dbReference type="OrthoDB" id="239260at2"/>
<comment type="similarity">
    <text evidence="2">Belongs to the universal stress protein A family.</text>
</comment>
<accession>A0A193LEB4</accession>
<evidence type="ECO:0000256" key="3">
    <source>
        <dbReference type="ARBA" id="ARBA00022490"/>
    </source>
</evidence>
<keyword evidence="7" id="KW-1185">Reference proteome</keyword>
<proteinExistence type="inferred from homology"/>
<dbReference type="AlphaFoldDB" id="A0A193LEB4"/>
<reference evidence="6 7" key="1">
    <citation type="submission" date="2016-06" db="EMBL/GenBank/DDBJ databases">
        <title>Complete genome sequence of a deep-branching marine Gamma Proteobacterium Woeseia oceani type strain XK5.</title>
        <authorList>
            <person name="Mu D."/>
            <person name="Du Z."/>
        </authorList>
    </citation>
    <scope>NUCLEOTIDE SEQUENCE [LARGE SCALE GENOMIC DNA]</scope>
    <source>
        <strain evidence="6 7">XK5</strain>
    </source>
</reference>
<comment type="subcellular location">
    <subcellularLocation>
        <location evidence="1">Cytoplasm</location>
    </subcellularLocation>
</comment>
<feature type="domain" description="UspA" evidence="5">
    <location>
        <begin position="5"/>
        <end position="146"/>
    </location>
</feature>
<sequence length="322" mass="36656">MKNISRVLCVIDPTSAEQPALARAAWLAGCNKAELDLFVCYYNEYLSGDRFFDSRSLRKARKEVIDDQLQRLEKLAKPLRDKELTVTVNAAWDHPLHEGIVRYAEESKAEIIVKDTHYHSLAQRVLLSNTDWQLMRLCKAPLWLVKPRPFADKPVIIAAIDPMNENDKPAALDDEIMVISRLLADRCNGDVRAFHAYDPRIAVATATANSYLPVSLPMDEIDKQMREQHGKRFHEVTNYHGIGDDHAHLVQGRTHEELPALATEHKADLVVMGAVARNRWKRLFIGATAERTMDHLPCDLLVVKPDWFHTPDDVLQSREEAS</sequence>
<dbReference type="SUPFAM" id="SSF52402">
    <property type="entry name" value="Adenine nucleotide alpha hydrolases-like"/>
    <property type="match status" value="2"/>
</dbReference>
<comment type="function">
    <text evidence="4">Required for resistance to DNA-damaging agents.</text>
</comment>
<keyword evidence="3" id="KW-0963">Cytoplasm</keyword>
<dbReference type="PANTHER" id="PTHR47892:SF1">
    <property type="entry name" value="UNIVERSAL STRESS PROTEIN E"/>
    <property type="match status" value="1"/>
</dbReference>
<dbReference type="GO" id="GO:0005737">
    <property type="term" value="C:cytoplasm"/>
    <property type="evidence" value="ECO:0007669"/>
    <property type="project" value="UniProtKB-SubCell"/>
</dbReference>
<feature type="domain" description="UspA" evidence="5">
    <location>
        <begin position="170"/>
        <end position="304"/>
    </location>
</feature>
<dbReference type="Pfam" id="PF00582">
    <property type="entry name" value="Usp"/>
    <property type="match status" value="2"/>
</dbReference>
<evidence type="ECO:0000313" key="7">
    <source>
        <dbReference type="Proteomes" id="UP000092695"/>
    </source>
</evidence>
<evidence type="ECO:0000313" key="6">
    <source>
        <dbReference type="EMBL" id="ANO50729.1"/>
    </source>
</evidence>
<protein>
    <recommendedName>
        <fullName evidence="5">UspA domain-containing protein</fullName>
    </recommendedName>
</protein>
<evidence type="ECO:0000259" key="5">
    <source>
        <dbReference type="Pfam" id="PF00582"/>
    </source>
</evidence>
<evidence type="ECO:0000256" key="2">
    <source>
        <dbReference type="ARBA" id="ARBA00008791"/>
    </source>
</evidence>
<organism evidence="6 7">
    <name type="scientific">Woeseia oceani</name>
    <dbReference type="NCBI Taxonomy" id="1548547"/>
    <lineage>
        <taxon>Bacteria</taxon>
        <taxon>Pseudomonadati</taxon>
        <taxon>Pseudomonadota</taxon>
        <taxon>Gammaproteobacteria</taxon>
        <taxon>Woeseiales</taxon>
        <taxon>Woeseiaceae</taxon>
        <taxon>Woeseia</taxon>
    </lineage>
</organism>
<dbReference type="Proteomes" id="UP000092695">
    <property type="component" value="Chromosome"/>
</dbReference>
<dbReference type="InterPro" id="IPR006016">
    <property type="entry name" value="UspA"/>
</dbReference>
<dbReference type="Gene3D" id="3.40.50.12370">
    <property type="match status" value="1"/>
</dbReference>
<dbReference type="PANTHER" id="PTHR47892">
    <property type="entry name" value="UNIVERSAL STRESS PROTEIN E"/>
    <property type="match status" value="1"/>
</dbReference>
<dbReference type="KEGG" id="woc:BA177_05480"/>
<evidence type="ECO:0000256" key="1">
    <source>
        <dbReference type="ARBA" id="ARBA00004496"/>
    </source>
</evidence>
<evidence type="ECO:0000256" key="4">
    <source>
        <dbReference type="ARBA" id="ARBA00037131"/>
    </source>
</evidence>
<dbReference type="EMBL" id="CP016268">
    <property type="protein sequence ID" value="ANO50729.1"/>
    <property type="molecule type" value="Genomic_DNA"/>
</dbReference>
<gene>
    <name evidence="6" type="ORF">BA177_05480</name>
</gene>
<dbReference type="RefSeq" id="WP_068613907.1">
    <property type="nucleotide sequence ID" value="NZ_CP016268.1"/>
</dbReference>
<name>A0A193LEB4_9GAMM</name>
<dbReference type="STRING" id="1548547.BA177_05480"/>